<dbReference type="AlphaFoldDB" id="A0A650D7G5"/>
<dbReference type="EMBL" id="MN346705">
    <property type="protein sequence ID" value="QGR26379.1"/>
    <property type="molecule type" value="Genomic_DNA"/>
</dbReference>
<protein>
    <submittedName>
        <fullName evidence="1">Uncharacterized protein</fullName>
    </submittedName>
</protein>
<proteinExistence type="predicted"/>
<accession>A0A650D7G5</accession>
<evidence type="ECO:0000313" key="1">
    <source>
        <dbReference type="EMBL" id="QGR26379.1"/>
    </source>
</evidence>
<reference evidence="1" key="1">
    <citation type="submission" date="2019-08" db="EMBL/GenBank/DDBJ databases">
        <title>Genomic analyses of Pseudomonas syringae pv. actinidiae isolated in Korea suggest the transfer of the bacterial pathogen via kiwifruit pollen.</title>
        <authorList>
            <person name="Kim G.H."/>
            <person name="Lee Y.S."/>
            <person name="Yung J.S."/>
            <person name="Koh Y.J."/>
            <person name="Poulter R.T.M."/>
            <person name="Butler M.I."/>
        </authorList>
    </citation>
    <scope>NUCLEOTIDE SEQUENCE</scope>
    <source>
        <strain evidence="1">KKB1531</strain>
    </source>
</reference>
<name>A0A650D7G5_PSESF</name>
<sequence>MFPDDRQRISARTLSICCERYEFSYIVEGKAQFTVLADEDES</sequence>
<organism evidence="1">
    <name type="scientific">Pseudomonas syringae pv. actinidiae</name>
    <dbReference type="NCBI Taxonomy" id="103796"/>
    <lineage>
        <taxon>Bacteria</taxon>
        <taxon>Pseudomonadati</taxon>
        <taxon>Pseudomonadota</taxon>
        <taxon>Gammaproteobacteria</taxon>
        <taxon>Pseudomonadales</taxon>
        <taxon>Pseudomonadaceae</taxon>
        <taxon>Pseudomonas</taxon>
        <taxon>Pseudomonas syringae</taxon>
    </lineage>
</organism>